<name>A0A3E2TRG0_9FIRM</name>
<evidence type="ECO:0000313" key="6">
    <source>
        <dbReference type="EMBL" id="RGB81427.1"/>
    </source>
</evidence>
<dbReference type="InterPro" id="IPR004552">
    <property type="entry name" value="AGP_acyltrans"/>
</dbReference>
<accession>A0A3E2TRG0</accession>
<feature type="domain" description="Phospholipid/glycerol acyltransferase" evidence="5">
    <location>
        <begin position="72"/>
        <end position="187"/>
    </location>
</feature>
<dbReference type="GO" id="GO:0006654">
    <property type="term" value="P:phosphatidic acid biosynthetic process"/>
    <property type="evidence" value="ECO:0007669"/>
    <property type="project" value="TreeGrafter"/>
</dbReference>
<comment type="caution">
    <text evidence="6">The sequence shown here is derived from an EMBL/GenBank/DDBJ whole genome shotgun (WGS) entry which is preliminary data.</text>
</comment>
<protein>
    <recommendedName>
        <fullName evidence="4">1-acyl-sn-glycerol-3-phosphate acyltransferase</fullName>
        <ecNumber evidence="4">2.3.1.51</ecNumber>
    </recommendedName>
</protein>
<keyword evidence="4" id="KW-0594">Phospholipid biosynthesis</keyword>
<dbReference type="CDD" id="cd07989">
    <property type="entry name" value="LPLAT_AGPAT-like"/>
    <property type="match status" value="1"/>
</dbReference>
<keyword evidence="4" id="KW-1208">Phospholipid metabolism</keyword>
<comment type="similarity">
    <text evidence="1 4">Belongs to the 1-acyl-sn-glycerol-3-phosphate acyltransferase family.</text>
</comment>
<organism evidence="6 7">
    <name type="scientific">Coprococcus catus</name>
    <dbReference type="NCBI Taxonomy" id="116085"/>
    <lineage>
        <taxon>Bacteria</taxon>
        <taxon>Bacillati</taxon>
        <taxon>Bacillota</taxon>
        <taxon>Clostridia</taxon>
        <taxon>Lachnospirales</taxon>
        <taxon>Lachnospiraceae</taxon>
        <taxon>Coprococcus</taxon>
    </lineage>
</organism>
<gene>
    <name evidence="6" type="ORF">DW070_02965</name>
</gene>
<dbReference type="InterPro" id="IPR002123">
    <property type="entry name" value="Plipid/glycerol_acylTrfase"/>
</dbReference>
<keyword evidence="2 4" id="KW-0808">Transferase</keyword>
<dbReference type="Pfam" id="PF01553">
    <property type="entry name" value="Acyltransferase"/>
    <property type="match status" value="1"/>
</dbReference>
<keyword evidence="4" id="KW-0444">Lipid biosynthesis</keyword>
<dbReference type="NCBIfam" id="TIGR00530">
    <property type="entry name" value="AGP_acyltrn"/>
    <property type="match status" value="1"/>
</dbReference>
<dbReference type="SUPFAM" id="SSF69593">
    <property type="entry name" value="Glycerol-3-phosphate (1)-acyltransferase"/>
    <property type="match status" value="1"/>
</dbReference>
<comment type="catalytic activity">
    <reaction evidence="4">
        <text>a 1-acyl-sn-glycero-3-phosphate + an acyl-CoA = a 1,2-diacyl-sn-glycero-3-phosphate + CoA</text>
        <dbReference type="Rhea" id="RHEA:19709"/>
        <dbReference type="ChEBI" id="CHEBI:57287"/>
        <dbReference type="ChEBI" id="CHEBI:57970"/>
        <dbReference type="ChEBI" id="CHEBI:58342"/>
        <dbReference type="ChEBI" id="CHEBI:58608"/>
        <dbReference type="EC" id="2.3.1.51"/>
    </reaction>
</comment>
<keyword evidence="4" id="KW-0443">Lipid metabolism</keyword>
<keyword evidence="3 4" id="KW-0012">Acyltransferase</keyword>
<dbReference type="GO" id="GO:0003841">
    <property type="term" value="F:1-acylglycerol-3-phosphate O-acyltransferase activity"/>
    <property type="evidence" value="ECO:0007669"/>
    <property type="project" value="UniProtKB-UniRule"/>
</dbReference>
<evidence type="ECO:0000259" key="5">
    <source>
        <dbReference type="SMART" id="SM00563"/>
    </source>
</evidence>
<dbReference type="PANTHER" id="PTHR10434:SF66">
    <property type="entry name" value="PHOSPHOLIPID_GLYCEROL ACYLTRANSFERASE DOMAIN-CONTAINING PROTEIN"/>
    <property type="match status" value="1"/>
</dbReference>
<dbReference type="AlphaFoldDB" id="A0A3E2TRG0"/>
<proteinExistence type="inferred from homology"/>
<evidence type="ECO:0000313" key="7">
    <source>
        <dbReference type="Proteomes" id="UP000260773"/>
    </source>
</evidence>
<dbReference type="EC" id="2.3.1.51" evidence="4"/>
<dbReference type="PANTHER" id="PTHR10434">
    <property type="entry name" value="1-ACYL-SN-GLYCEROL-3-PHOSPHATE ACYLTRANSFERASE"/>
    <property type="match status" value="1"/>
</dbReference>
<comment type="domain">
    <text evidence="4">The HXXXXD motif is essential for acyltransferase activity and may constitute the binding site for the phosphate moiety of the glycerol-3-phosphate.</text>
</comment>
<evidence type="ECO:0000256" key="4">
    <source>
        <dbReference type="RuleBase" id="RU361267"/>
    </source>
</evidence>
<dbReference type="GO" id="GO:0016020">
    <property type="term" value="C:membrane"/>
    <property type="evidence" value="ECO:0007669"/>
    <property type="project" value="InterPro"/>
</dbReference>
<evidence type="ECO:0000256" key="3">
    <source>
        <dbReference type="ARBA" id="ARBA00023315"/>
    </source>
</evidence>
<evidence type="ECO:0000256" key="1">
    <source>
        <dbReference type="ARBA" id="ARBA00008655"/>
    </source>
</evidence>
<sequence>MKRILLMVIKLLGHVPAWFWRICSFAKDTEEQRYSIEEKYNYIREIAIKANKAGRVTIVSSGEENLPEEDGYILYPNHQGMFDVLAFLETMKRPFSLVFKQEVKDIILLKQIREALHYIPMDRSDMKQSMKVILEASNRVKAGENFLIFAEGTRSRKGNEILPFKAGAFKAATRAKAPIVPVALLDSYAPFDRSTTEPVTVQIHYMKPMYYEEYAGMKTTEIALEVEKRIREEIHMRMKAE</sequence>
<dbReference type="RefSeq" id="WP_117527096.1">
    <property type="nucleotide sequence ID" value="NZ_JAQDKA010000001.1"/>
</dbReference>
<reference evidence="6 7" key="1">
    <citation type="submission" date="2018-08" db="EMBL/GenBank/DDBJ databases">
        <title>A genome reference for cultivated species of the human gut microbiota.</title>
        <authorList>
            <person name="Zou Y."/>
            <person name="Xue W."/>
            <person name="Luo G."/>
        </authorList>
    </citation>
    <scope>NUCLEOTIDE SEQUENCE [LARGE SCALE GENOMIC DNA]</scope>
    <source>
        <strain evidence="6 7">AF45-17</strain>
    </source>
</reference>
<dbReference type="SMART" id="SM00563">
    <property type="entry name" value="PlsC"/>
    <property type="match status" value="1"/>
</dbReference>
<evidence type="ECO:0000256" key="2">
    <source>
        <dbReference type="ARBA" id="ARBA00022679"/>
    </source>
</evidence>
<dbReference type="EMBL" id="QVEP01000005">
    <property type="protein sequence ID" value="RGB81427.1"/>
    <property type="molecule type" value="Genomic_DNA"/>
</dbReference>
<dbReference type="Proteomes" id="UP000260773">
    <property type="component" value="Unassembled WGS sequence"/>
</dbReference>